<proteinExistence type="predicted"/>
<evidence type="ECO:0000313" key="2">
    <source>
        <dbReference type="Proteomes" id="UP001164746"/>
    </source>
</evidence>
<organism evidence="1 2">
    <name type="scientific">Mya arenaria</name>
    <name type="common">Soft-shell clam</name>
    <dbReference type="NCBI Taxonomy" id="6604"/>
    <lineage>
        <taxon>Eukaryota</taxon>
        <taxon>Metazoa</taxon>
        <taxon>Spiralia</taxon>
        <taxon>Lophotrochozoa</taxon>
        <taxon>Mollusca</taxon>
        <taxon>Bivalvia</taxon>
        <taxon>Autobranchia</taxon>
        <taxon>Heteroconchia</taxon>
        <taxon>Euheterodonta</taxon>
        <taxon>Imparidentia</taxon>
        <taxon>Neoheterodontei</taxon>
        <taxon>Myida</taxon>
        <taxon>Myoidea</taxon>
        <taxon>Myidae</taxon>
        <taxon>Mya</taxon>
    </lineage>
</organism>
<sequence>MKQVFFPPASTSINFAVPNEGFFPPASTSINFAVPNDKILRQFVLYDTCRERPPGLFVDVLDKSLEGKSCCLTFDGKKLKQGLTENAGDVDLLGFEQGTALNERKMILQFGLQTIENMRKCLADSHDLLINNNPEIQANLRNFLL</sequence>
<dbReference type="Proteomes" id="UP001164746">
    <property type="component" value="Chromosome 9"/>
</dbReference>
<dbReference type="EMBL" id="CP111020">
    <property type="protein sequence ID" value="WAR15713.1"/>
    <property type="molecule type" value="Genomic_DNA"/>
</dbReference>
<protein>
    <submittedName>
        <fullName evidence="1">Uncharacterized protein</fullName>
    </submittedName>
</protein>
<evidence type="ECO:0000313" key="1">
    <source>
        <dbReference type="EMBL" id="WAR15713.1"/>
    </source>
</evidence>
<accession>A0ABY7F4T2</accession>
<keyword evidence="2" id="KW-1185">Reference proteome</keyword>
<gene>
    <name evidence="1" type="ORF">MAR_005818</name>
</gene>
<feature type="non-terminal residue" evidence="1">
    <location>
        <position position="145"/>
    </location>
</feature>
<name>A0ABY7F4T2_MYAAR</name>
<reference evidence="1" key="1">
    <citation type="submission" date="2022-11" db="EMBL/GenBank/DDBJ databases">
        <title>Centuries of genome instability and evolution in soft-shell clam transmissible cancer (bioRxiv).</title>
        <authorList>
            <person name="Hart S.F.M."/>
            <person name="Yonemitsu M.A."/>
            <person name="Giersch R.M."/>
            <person name="Beal B.F."/>
            <person name="Arriagada G."/>
            <person name="Davis B.W."/>
            <person name="Ostrander E.A."/>
            <person name="Goff S.P."/>
            <person name="Metzger M.J."/>
        </authorList>
    </citation>
    <scope>NUCLEOTIDE SEQUENCE</scope>
    <source>
        <strain evidence="1">MELC-2E11</strain>
        <tissue evidence="1">Siphon/mantle</tissue>
    </source>
</reference>